<protein>
    <submittedName>
        <fullName evidence="1">Uncharacterized protein</fullName>
    </submittedName>
</protein>
<gene>
    <name evidence="1" type="ORF">BJX63DRAFT_214328</name>
</gene>
<dbReference type="EMBL" id="JBFXLT010000038">
    <property type="protein sequence ID" value="KAL2813743.1"/>
    <property type="molecule type" value="Genomic_DNA"/>
</dbReference>
<accession>A0ABR4HE27</accession>
<reference evidence="1 2" key="1">
    <citation type="submission" date="2024-07" db="EMBL/GenBank/DDBJ databases">
        <title>Section-level genome sequencing and comparative genomics of Aspergillus sections Usti and Cavernicolus.</title>
        <authorList>
            <consortium name="Lawrence Berkeley National Laboratory"/>
            <person name="Nybo J.L."/>
            <person name="Vesth T.C."/>
            <person name="Theobald S."/>
            <person name="Frisvad J.C."/>
            <person name="Larsen T.O."/>
            <person name="Kjaerboelling I."/>
            <person name="Rothschild-Mancinelli K."/>
            <person name="Lyhne E.K."/>
            <person name="Kogle M.E."/>
            <person name="Barry K."/>
            <person name="Clum A."/>
            <person name="Na H."/>
            <person name="Ledsgaard L."/>
            <person name="Lin J."/>
            <person name="Lipzen A."/>
            <person name="Kuo A."/>
            <person name="Riley R."/>
            <person name="Mondo S."/>
            <person name="Labutti K."/>
            <person name="Haridas S."/>
            <person name="Pangalinan J."/>
            <person name="Salamov A.A."/>
            <person name="Simmons B.A."/>
            <person name="Magnuson J.K."/>
            <person name="Chen J."/>
            <person name="Drula E."/>
            <person name="Henrissat B."/>
            <person name="Wiebenga A."/>
            <person name="Lubbers R.J."/>
            <person name="Gomes A.C."/>
            <person name="Makela M.R."/>
            <person name="Stajich J."/>
            <person name="Grigoriev I.V."/>
            <person name="Mortensen U.H."/>
            <person name="De Vries R.P."/>
            <person name="Baker S.E."/>
            <person name="Andersen M.R."/>
        </authorList>
    </citation>
    <scope>NUCLEOTIDE SEQUENCE [LARGE SCALE GENOMIC DNA]</scope>
    <source>
        <strain evidence="1 2">CBS 588.65</strain>
    </source>
</reference>
<evidence type="ECO:0000313" key="1">
    <source>
        <dbReference type="EMBL" id="KAL2813743.1"/>
    </source>
</evidence>
<comment type="caution">
    <text evidence="1">The sequence shown here is derived from an EMBL/GenBank/DDBJ whole genome shotgun (WGS) entry which is preliminary data.</text>
</comment>
<organism evidence="1 2">
    <name type="scientific">Aspergillus granulosus</name>
    <dbReference type="NCBI Taxonomy" id="176169"/>
    <lineage>
        <taxon>Eukaryota</taxon>
        <taxon>Fungi</taxon>
        <taxon>Dikarya</taxon>
        <taxon>Ascomycota</taxon>
        <taxon>Pezizomycotina</taxon>
        <taxon>Eurotiomycetes</taxon>
        <taxon>Eurotiomycetidae</taxon>
        <taxon>Eurotiales</taxon>
        <taxon>Aspergillaceae</taxon>
        <taxon>Aspergillus</taxon>
        <taxon>Aspergillus subgen. Nidulantes</taxon>
    </lineage>
</organism>
<proteinExistence type="predicted"/>
<name>A0ABR4HE27_9EURO</name>
<dbReference type="Proteomes" id="UP001610334">
    <property type="component" value="Unassembled WGS sequence"/>
</dbReference>
<sequence>MLTITLAAFSCFFFFLAPGWRQVLRLRTESGAYLTLGYSHLAFQPFEVWAFGYMAADELAQDASPAVSSRIASLSRFCSTDHTKFSNYWMN</sequence>
<keyword evidence="2" id="KW-1185">Reference proteome</keyword>
<evidence type="ECO:0000313" key="2">
    <source>
        <dbReference type="Proteomes" id="UP001610334"/>
    </source>
</evidence>